<feature type="signal peptide" evidence="2">
    <location>
        <begin position="1"/>
        <end position="29"/>
    </location>
</feature>
<accession>A0A9N8HI64</accession>
<dbReference type="OrthoDB" id="37477at2759"/>
<keyword evidence="4" id="KW-1185">Reference proteome</keyword>
<evidence type="ECO:0000256" key="2">
    <source>
        <dbReference type="SAM" id="SignalP"/>
    </source>
</evidence>
<dbReference type="AlphaFoldDB" id="A0A9N8HI64"/>
<evidence type="ECO:0000256" key="1">
    <source>
        <dbReference type="SAM" id="MobiDB-lite"/>
    </source>
</evidence>
<reference evidence="3" key="1">
    <citation type="submission" date="2020-06" db="EMBL/GenBank/DDBJ databases">
        <authorList>
            <consortium name="Plant Systems Biology data submission"/>
        </authorList>
    </citation>
    <scope>NUCLEOTIDE SEQUENCE</scope>
    <source>
        <strain evidence="3">D6</strain>
    </source>
</reference>
<feature type="compositionally biased region" description="Low complexity" evidence="1">
    <location>
        <begin position="469"/>
        <end position="503"/>
    </location>
</feature>
<protein>
    <submittedName>
        <fullName evidence="3">Uncharacterized protein</fullName>
    </submittedName>
</protein>
<organism evidence="3 4">
    <name type="scientific">Seminavis robusta</name>
    <dbReference type="NCBI Taxonomy" id="568900"/>
    <lineage>
        <taxon>Eukaryota</taxon>
        <taxon>Sar</taxon>
        <taxon>Stramenopiles</taxon>
        <taxon>Ochrophyta</taxon>
        <taxon>Bacillariophyta</taxon>
        <taxon>Bacillariophyceae</taxon>
        <taxon>Bacillariophycidae</taxon>
        <taxon>Naviculales</taxon>
        <taxon>Naviculaceae</taxon>
        <taxon>Seminavis</taxon>
    </lineage>
</organism>
<feature type="region of interest" description="Disordered" evidence="1">
    <location>
        <begin position="456"/>
        <end position="503"/>
    </location>
</feature>
<keyword evidence="2" id="KW-0732">Signal</keyword>
<evidence type="ECO:0000313" key="4">
    <source>
        <dbReference type="Proteomes" id="UP001153069"/>
    </source>
</evidence>
<sequence>MPFRRPGSRVVQAIGLALALITPCCRVVAQDPNKCDLCSDGSEPDMSLMSADLGWSCTDLNQFTIYLKAGDKECIDLQLIGFQDCGCPTYPPGYCTLCPGGFSDIPDRDLIVPSPQNLTCGKILFVNSDALAGGCGDLEPYRDHCGCPSDAECSFCADGTMPMNMDRVIPYLSKPSETTTCAQQAQRAFSATAEQCQDIIVPPVAVNVQGFCGCQGTFPSSLCSLCPLGMDIANPDLVLPDTGGLTCQEMDEYLSYITDEASCQAIADSSQVCCQPIEECPVCEGVLFNEDKLYEPYGLTCANIGLASDFGHPMSCEDVQTRFPYFCECADAIPACTLCQLGEVPPETDKPIPLLGTTCKEVNDYASIRLTSECAQEMASQSFDSSAYCGCTGFEPPNQCTFCPEGQIVRQINKAPELAGGATCGDLLDFASYVTTYNLCSSVQAFAFECCVDPDSPTEAPSPGPPPDETIAPGTPGTAIPTATDTLAPGTTAAPTATMPAPAESSADVPLARLGTSLVLLLFTLLAPGFLT</sequence>
<dbReference type="Proteomes" id="UP001153069">
    <property type="component" value="Unassembled WGS sequence"/>
</dbReference>
<feature type="chain" id="PRO_5040185781" evidence="2">
    <location>
        <begin position="30"/>
        <end position="532"/>
    </location>
</feature>
<dbReference type="EMBL" id="CAICTM010000574">
    <property type="protein sequence ID" value="CAB9513160.1"/>
    <property type="molecule type" value="Genomic_DNA"/>
</dbReference>
<proteinExistence type="predicted"/>
<name>A0A9N8HI64_9STRA</name>
<gene>
    <name evidence="3" type="ORF">SEMRO_575_G169310.1</name>
</gene>
<comment type="caution">
    <text evidence="3">The sequence shown here is derived from an EMBL/GenBank/DDBJ whole genome shotgun (WGS) entry which is preliminary data.</text>
</comment>
<evidence type="ECO:0000313" key="3">
    <source>
        <dbReference type="EMBL" id="CAB9513160.1"/>
    </source>
</evidence>